<dbReference type="AlphaFoldDB" id="A0A4P6TRF9"/>
<dbReference type="RefSeq" id="WP_031182081.1">
    <property type="nucleotide sequence ID" value="NZ_CP032229.1"/>
</dbReference>
<dbReference type="OrthoDB" id="4350674at2"/>
<reference evidence="2 3" key="1">
    <citation type="submission" date="2018-08" db="EMBL/GenBank/DDBJ databases">
        <title>The complete genome sequence of Streptomyces seoulensis, a pioneer strain for nickel superoxide dismutase discovery.</title>
        <authorList>
            <person name="Shin J."/>
            <person name="Lee J.-S."/>
            <person name="Lee E.-J."/>
            <person name="Youn H.-D."/>
        </authorList>
    </citation>
    <scope>NUCLEOTIDE SEQUENCE [LARGE SCALE GENOMIC DNA]</scope>
    <source>
        <strain evidence="2 3">KCTC 9819</strain>
    </source>
</reference>
<name>A0A4P6TRF9_STRSO</name>
<evidence type="ECO:0000256" key="1">
    <source>
        <dbReference type="SAM" id="MobiDB-lite"/>
    </source>
</evidence>
<dbReference type="GeneID" id="300098500"/>
<sequence>MSTDTGAAAPAVPDRTPPGERGFTRIADRVVAKIAARAAREAIAPLPRDLDPPHATVNVRPRARGTGPVEDSPFATARVRVVLELEYPGDIGARCAAVRRRVTDRLGTLANMEVPEVVVEVERLRLPGELQGRTV</sequence>
<gene>
    <name evidence="2" type="ORF">D0Z67_06110</name>
</gene>
<protein>
    <recommendedName>
        <fullName evidence="4">Asp23/Gls24 family envelope stress response protein</fullName>
    </recommendedName>
</protein>
<proteinExistence type="predicted"/>
<dbReference type="KEGG" id="sseo:D0Z67_06110"/>
<organism evidence="2 3">
    <name type="scientific">Streptomyces seoulensis</name>
    <dbReference type="NCBI Taxonomy" id="73044"/>
    <lineage>
        <taxon>Bacteria</taxon>
        <taxon>Bacillati</taxon>
        <taxon>Actinomycetota</taxon>
        <taxon>Actinomycetes</taxon>
        <taxon>Kitasatosporales</taxon>
        <taxon>Streptomycetaceae</taxon>
        <taxon>Streptomyces</taxon>
    </lineage>
</organism>
<feature type="region of interest" description="Disordered" evidence="1">
    <location>
        <begin position="1"/>
        <end position="23"/>
    </location>
</feature>
<keyword evidence="3" id="KW-1185">Reference proteome</keyword>
<accession>A0A4P6TRF9</accession>
<dbReference type="EMBL" id="CP032229">
    <property type="protein sequence ID" value="QBJ89919.1"/>
    <property type="molecule type" value="Genomic_DNA"/>
</dbReference>
<evidence type="ECO:0000313" key="3">
    <source>
        <dbReference type="Proteomes" id="UP000292547"/>
    </source>
</evidence>
<feature type="region of interest" description="Disordered" evidence="1">
    <location>
        <begin position="45"/>
        <end position="71"/>
    </location>
</feature>
<evidence type="ECO:0000313" key="2">
    <source>
        <dbReference type="EMBL" id="QBJ89919.1"/>
    </source>
</evidence>
<dbReference type="Proteomes" id="UP000292547">
    <property type="component" value="Chromosome"/>
</dbReference>
<dbReference type="STRING" id="73044.GCA_000725795_03917"/>
<evidence type="ECO:0008006" key="4">
    <source>
        <dbReference type="Google" id="ProtNLM"/>
    </source>
</evidence>